<dbReference type="AlphaFoldDB" id="A0A5B8SQS9"/>
<organism evidence="2 3">
    <name type="scientific">Pistricoccus aurantiacus</name>
    <dbReference type="NCBI Taxonomy" id="1883414"/>
    <lineage>
        <taxon>Bacteria</taxon>
        <taxon>Pseudomonadati</taxon>
        <taxon>Pseudomonadota</taxon>
        <taxon>Gammaproteobacteria</taxon>
        <taxon>Oceanospirillales</taxon>
        <taxon>Halomonadaceae</taxon>
        <taxon>Pistricoccus</taxon>
    </lineage>
</organism>
<accession>A0A5B8SQS9</accession>
<protein>
    <submittedName>
        <fullName evidence="2">Uncharacterized protein</fullName>
    </submittedName>
</protein>
<evidence type="ECO:0000313" key="3">
    <source>
        <dbReference type="Proteomes" id="UP000321272"/>
    </source>
</evidence>
<feature type="transmembrane region" description="Helical" evidence="1">
    <location>
        <begin position="23"/>
        <end position="42"/>
    </location>
</feature>
<keyword evidence="1" id="KW-0812">Transmembrane</keyword>
<evidence type="ECO:0000313" key="2">
    <source>
        <dbReference type="EMBL" id="QEA39492.1"/>
    </source>
</evidence>
<dbReference type="KEGG" id="paur:FGL86_10670"/>
<feature type="transmembrane region" description="Helical" evidence="1">
    <location>
        <begin position="75"/>
        <end position="92"/>
    </location>
</feature>
<name>A0A5B8SQS9_9GAMM</name>
<sequence>MTVLAQPIDSSANREKRRSSKKIRLLPIAILVLLSGAMLLTATIQSALLTIAMLASLGFLQLGASFYNAQLKEDLLALAMAALGTIAMLYLLA</sequence>
<dbReference type="RefSeq" id="WP_147184543.1">
    <property type="nucleotide sequence ID" value="NZ_CP042382.1"/>
</dbReference>
<evidence type="ECO:0000256" key="1">
    <source>
        <dbReference type="SAM" id="Phobius"/>
    </source>
</evidence>
<keyword evidence="1" id="KW-0472">Membrane</keyword>
<keyword evidence="1" id="KW-1133">Transmembrane helix</keyword>
<reference evidence="2 3" key="1">
    <citation type="submission" date="2019-06" db="EMBL/GenBank/DDBJ databases">
        <title>Genome analyses of bacteria isolated from kimchi.</title>
        <authorList>
            <person name="Lee S."/>
            <person name="Ahn S."/>
            <person name="Roh S."/>
        </authorList>
    </citation>
    <scope>NUCLEOTIDE SEQUENCE [LARGE SCALE GENOMIC DNA]</scope>
    <source>
        <strain evidence="2 3">CBA4606</strain>
    </source>
</reference>
<dbReference type="Proteomes" id="UP000321272">
    <property type="component" value="Chromosome"/>
</dbReference>
<dbReference type="EMBL" id="CP042382">
    <property type="protein sequence ID" value="QEA39492.1"/>
    <property type="molecule type" value="Genomic_DNA"/>
</dbReference>
<gene>
    <name evidence="2" type="ORF">FGL86_10670</name>
</gene>
<proteinExistence type="predicted"/>
<keyword evidence="3" id="KW-1185">Reference proteome</keyword>
<feature type="transmembrane region" description="Helical" evidence="1">
    <location>
        <begin position="48"/>
        <end position="68"/>
    </location>
</feature>